<dbReference type="GO" id="GO:0002020">
    <property type="term" value="F:protease binding"/>
    <property type="evidence" value="ECO:0007669"/>
    <property type="project" value="InterPro"/>
</dbReference>
<feature type="non-terminal residue" evidence="3">
    <location>
        <position position="397"/>
    </location>
</feature>
<dbReference type="Gene3D" id="1.10.533.10">
    <property type="entry name" value="Death Domain, Fas"/>
    <property type="match status" value="1"/>
</dbReference>
<comment type="caution">
    <text evidence="3">The sequence shown here is derived from an EMBL/GenBank/DDBJ whole genome shotgun (WGS) entry which is preliminary data.</text>
</comment>
<dbReference type="InterPro" id="IPR001315">
    <property type="entry name" value="CARD"/>
</dbReference>
<dbReference type="PROSITE" id="PS50209">
    <property type="entry name" value="CARD"/>
    <property type="match status" value="1"/>
</dbReference>
<feature type="compositionally biased region" description="Basic and acidic residues" evidence="1">
    <location>
        <begin position="140"/>
        <end position="149"/>
    </location>
</feature>
<feature type="compositionally biased region" description="Polar residues" evidence="1">
    <location>
        <begin position="111"/>
        <end position="123"/>
    </location>
</feature>
<protein>
    <recommendedName>
        <fullName evidence="2">CARD domain-containing protein</fullName>
    </recommendedName>
</protein>
<accession>A0A3L5TUW8</accession>
<dbReference type="SUPFAM" id="SSF52129">
    <property type="entry name" value="Caspase-like"/>
    <property type="match status" value="1"/>
</dbReference>
<dbReference type="InterPro" id="IPR037939">
    <property type="entry name" value="CRADD"/>
</dbReference>
<dbReference type="GO" id="GO:0004197">
    <property type="term" value="F:cysteine-type endopeptidase activity"/>
    <property type="evidence" value="ECO:0007669"/>
    <property type="project" value="InterPro"/>
</dbReference>
<dbReference type="InterPro" id="IPR011029">
    <property type="entry name" value="DEATH-like_dom_sf"/>
</dbReference>
<feature type="non-terminal residue" evidence="3">
    <location>
        <position position="1"/>
    </location>
</feature>
<name>A0A3L5TUW8_MYTGA</name>
<dbReference type="Proteomes" id="UP000266721">
    <property type="component" value="Unassembled WGS sequence"/>
</dbReference>
<evidence type="ECO:0000256" key="1">
    <source>
        <dbReference type="SAM" id="MobiDB-lite"/>
    </source>
</evidence>
<dbReference type="GO" id="GO:0042981">
    <property type="term" value="P:regulation of apoptotic process"/>
    <property type="evidence" value="ECO:0007669"/>
    <property type="project" value="InterPro"/>
</dbReference>
<feature type="compositionally biased region" description="Basic and acidic residues" evidence="1">
    <location>
        <begin position="95"/>
        <end position="110"/>
    </location>
</feature>
<dbReference type="Gene3D" id="3.40.50.1460">
    <property type="match status" value="1"/>
</dbReference>
<evidence type="ECO:0000259" key="2">
    <source>
        <dbReference type="PROSITE" id="PS50209"/>
    </source>
</evidence>
<dbReference type="PANTHER" id="PTHR15034:SF5">
    <property type="entry name" value="DEATH DOMAIN-CONTAINING PROTEIN CRADD"/>
    <property type="match status" value="1"/>
</dbReference>
<evidence type="ECO:0000313" key="3">
    <source>
        <dbReference type="EMBL" id="OPL33724.1"/>
    </source>
</evidence>
<feature type="region of interest" description="Disordered" evidence="1">
    <location>
        <begin position="95"/>
        <end position="157"/>
    </location>
</feature>
<dbReference type="AlphaFoldDB" id="A0A3L5TUW8"/>
<sequence length="397" mass="44942">LQENNTTIMEDKHRKILQESFAFLIKNLPNVATICDTLYQDGILTSGMNDTIQHKKPAPTAQIRELLSILPRRGKQAYGSFIKALVESENTHASDFLQEKEDSKTKEQKPKNSSFSTNKNSEMPQDRSGVIQESTQKHSGKAETNKKLESPNIQDMTNWPDLNKKMAFVKKGDITMCTEKSLTEIYESRKGKVYDMTGNKKGKMIIISNVQCPQSTEAKPTADCNSKETENIERCGKLVDFDQTAISLLFKEFKYESKAADSKKGVSGEIMKSFLADQLCKGDNSVFDSLVIVIFSGGLRYKPGHIYDKDGIEVEREKVIEMIRKSTAFKDKPKIVIIRTYNFEGETETIDLLDAEKHDILLHTKEPNKDDLFVVTSQPRKKKGPWIIGDEINGSYF</sequence>
<keyword evidence="4" id="KW-1185">Reference proteome</keyword>
<dbReference type="GO" id="GO:0006508">
    <property type="term" value="P:proteolysis"/>
    <property type="evidence" value="ECO:0007669"/>
    <property type="project" value="InterPro"/>
</dbReference>
<dbReference type="CDD" id="cd01671">
    <property type="entry name" value="CARD"/>
    <property type="match status" value="1"/>
</dbReference>
<dbReference type="InterPro" id="IPR011600">
    <property type="entry name" value="Pept_C14_caspase"/>
</dbReference>
<evidence type="ECO:0000313" key="4">
    <source>
        <dbReference type="Proteomes" id="UP000266721"/>
    </source>
</evidence>
<dbReference type="SUPFAM" id="SSF47986">
    <property type="entry name" value="DEATH domain"/>
    <property type="match status" value="1"/>
</dbReference>
<gene>
    <name evidence="3" type="ORF">AM593_01823</name>
</gene>
<organism evidence="3 4">
    <name type="scientific">Mytilus galloprovincialis</name>
    <name type="common">Mediterranean mussel</name>
    <dbReference type="NCBI Taxonomy" id="29158"/>
    <lineage>
        <taxon>Eukaryota</taxon>
        <taxon>Metazoa</taxon>
        <taxon>Spiralia</taxon>
        <taxon>Lophotrochozoa</taxon>
        <taxon>Mollusca</taxon>
        <taxon>Bivalvia</taxon>
        <taxon>Autobranchia</taxon>
        <taxon>Pteriomorphia</taxon>
        <taxon>Mytilida</taxon>
        <taxon>Mytiloidea</taxon>
        <taxon>Mytilidae</taxon>
        <taxon>Mytilinae</taxon>
        <taxon>Mytilus</taxon>
    </lineage>
</organism>
<reference evidence="3 4" key="1">
    <citation type="journal article" date="2016" name="PLoS ONE">
        <title>A First Insight into the Genome of the Filter-Feeder Mussel Mytilus galloprovincialis.</title>
        <authorList>
            <person name="Murgarella M."/>
            <person name="Puiu D."/>
            <person name="Novoa B."/>
            <person name="Figueras A."/>
            <person name="Posada D."/>
            <person name="Canchaya C."/>
        </authorList>
    </citation>
    <scope>NUCLEOTIDE SEQUENCE [LARGE SCALE GENOMIC DNA]</scope>
    <source>
        <tissue evidence="3">Muscle</tissue>
    </source>
</reference>
<dbReference type="EMBL" id="KV581752">
    <property type="protein sequence ID" value="OPL33724.1"/>
    <property type="molecule type" value="Genomic_DNA"/>
</dbReference>
<dbReference type="Pfam" id="PF00619">
    <property type="entry name" value="CARD"/>
    <property type="match status" value="1"/>
</dbReference>
<feature type="domain" description="CARD" evidence="2">
    <location>
        <begin position="9"/>
        <end position="100"/>
    </location>
</feature>
<dbReference type="InterPro" id="IPR029030">
    <property type="entry name" value="Caspase-like_dom_sf"/>
</dbReference>
<dbReference type="PANTHER" id="PTHR15034">
    <property type="entry name" value="DEATH DOMAIN-CONTAINING PROTEIN CRADD"/>
    <property type="match status" value="1"/>
</dbReference>
<proteinExistence type="predicted"/>
<dbReference type="Pfam" id="PF00656">
    <property type="entry name" value="Peptidase_C14"/>
    <property type="match status" value="1"/>
</dbReference>
<dbReference type="GO" id="GO:0070513">
    <property type="term" value="F:death domain binding"/>
    <property type="evidence" value="ECO:0007669"/>
    <property type="project" value="InterPro"/>
</dbReference>